<dbReference type="EMBL" id="MK072235">
    <property type="protein sequence ID" value="AYV80353.1"/>
    <property type="molecule type" value="Genomic_DNA"/>
</dbReference>
<proteinExistence type="predicted"/>
<gene>
    <name evidence="1" type="ORF">Gaeavirus37_2</name>
</gene>
<evidence type="ECO:0008006" key="2">
    <source>
        <dbReference type="Google" id="ProtNLM"/>
    </source>
</evidence>
<dbReference type="InterPro" id="IPR029033">
    <property type="entry name" value="His_PPase_superfam"/>
</dbReference>
<dbReference type="Gene3D" id="3.40.50.1240">
    <property type="entry name" value="Phosphoglycerate mutase-like"/>
    <property type="match status" value="1"/>
</dbReference>
<protein>
    <recommendedName>
        <fullName evidence="2">Phosphoglycerate mutase family protein</fullName>
    </recommendedName>
</protein>
<sequence>MEEQPKYVIIIRHGPTHPDETINYASFMEFITKMILYIKNFITANNLTNITPQFISSPYKRCTDTAKLITSYLDVLKESDKPKSLKIVNYIKRWEKNTETRQESIIRATNYGNYAYKKISSINKPQIFIYITHSSIIPAFISGLIDHKLKKEKLHTACLSVVNINTRKLEKYNKSF</sequence>
<accession>A0A3G5A3E4</accession>
<reference evidence="1" key="1">
    <citation type="submission" date="2018-10" db="EMBL/GenBank/DDBJ databases">
        <title>Hidden diversity of soil giant viruses.</title>
        <authorList>
            <person name="Schulz F."/>
            <person name="Alteio L."/>
            <person name="Goudeau D."/>
            <person name="Ryan E.M."/>
            <person name="Malmstrom R.R."/>
            <person name="Blanchard J."/>
            <person name="Woyke T."/>
        </authorList>
    </citation>
    <scope>NUCLEOTIDE SEQUENCE</scope>
    <source>
        <strain evidence="1">GAV1</strain>
    </source>
</reference>
<dbReference type="SUPFAM" id="SSF53254">
    <property type="entry name" value="Phosphoglycerate mutase-like"/>
    <property type="match status" value="1"/>
</dbReference>
<name>A0A3G5A3E4_9VIRU</name>
<organism evidence="1">
    <name type="scientific">Gaeavirus sp</name>
    <dbReference type="NCBI Taxonomy" id="2487767"/>
    <lineage>
        <taxon>Viruses</taxon>
        <taxon>Varidnaviria</taxon>
        <taxon>Bamfordvirae</taxon>
        <taxon>Nucleocytoviricota</taxon>
        <taxon>Megaviricetes</taxon>
        <taxon>Imitervirales</taxon>
        <taxon>Mimiviridae</taxon>
        <taxon>Klosneuvirinae</taxon>
    </lineage>
</organism>
<evidence type="ECO:0000313" key="1">
    <source>
        <dbReference type="EMBL" id="AYV80353.1"/>
    </source>
</evidence>